<dbReference type="RefSeq" id="WP_270885049.1">
    <property type="nucleotide sequence ID" value="NZ_JAQFVF010000083.1"/>
</dbReference>
<organism evidence="1 2">
    <name type="scientific">Paenibacillus aestuarii</name>
    <dbReference type="NCBI Taxonomy" id="516965"/>
    <lineage>
        <taxon>Bacteria</taxon>
        <taxon>Bacillati</taxon>
        <taxon>Bacillota</taxon>
        <taxon>Bacilli</taxon>
        <taxon>Bacillales</taxon>
        <taxon>Paenibacillaceae</taxon>
        <taxon>Paenibacillus</taxon>
    </lineage>
</organism>
<comment type="caution">
    <text evidence="1">The sequence shown here is derived from an EMBL/GenBank/DDBJ whole genome shotgun (WGS) entry which is preliminary data.</text>
</comment>
<protein>
    <recommendedName>
        <fullName evidence="3">Carboxypeptidase regulatory-like domain-containing protein</fullName>
    </recommendedName>
</protein>
<dbReference type="InterPro" id="IPR013784">
    <property type="entry name" value="Carb-bd-like_fold"/>
</dbReference>
<accession>A0ABW0K932</accession>
<keyword evidence="2" id="KW-1185">Reference proteome</keyword>
<name>A0ABW0K932_9BACL</name>
<reference evidence="2" key="1">
    <citation type="journal article" date="2019" name="Int. J. Syst. Evol. Microbiol.">
        <title>The Global Catalogue of Microorganisms (GCM) 10K type strain sequencing project: providing services to taxonomists for standard genome sequencing and annotation.</title>
        <authorList>
            <consortium name="The Broad Institute Genomics Platform"/>
            <consortium name="The Broad Institute Genome Sequencing Center for Infectious Disease"/>
            <person name="Wu L."/>
            <person name="Ma J."/>
        </authorList>
    </citation>
    <scope>NUCLEOTIDE SEQUENCE [LARGE SCALE GENOMIC DNA]</scope>
    <source>
        <strain evidence="2">KACC 11904</strain>
    </source>
</reference>
<gene>
    <name evidence="1" type="ORF">ACFPOG_16170</name>
</gene>
<evidence type="ECO:0000313" key="1">
    <source>
        <dbReference type="EMBL" id="MFC5449795.1"/>
    </source>
</evidence>
<dbReference type="Gene3D" id="2.60.40.1120">
    <property type="entry name" value="Carboxypeptidase-like, regulatory domain"/>
    <property type="match status" value="1"/>
</dbReference>
<dbReference type="EMBL" id="JBHSMJ010000022">
    <property type="protein sequence ID" value="MFC5449795.1"/>
    <property type="molecule type" value="Genomic_DNA"/>
</dbReference>
<evidence type="ECO:0008006" key="3">
    <source>
        <dbReference type="Google" id="ProtNLM"/>
    </source>
</evidence>
<sequence>MDNIRVSHFKTRVSLVVGVIDPMTAGAPLGNSTTVHLEGARSKAIRKANGSYIFNDLVPGEYHLFVRNENYFDEQRHITVGTGNMMVFIQLNPLPSYPFSPGAGLIRLMLRDEAGAPCQEAKLAAVITNEACTRARVMMEQADKGTDEVLLGSFTGIVTVGDSYLLRGRGAKAADERIRIAEVQEYQKRFRLEQRLAKSFARGSLLLPVQESRVTERGEAALAFRGARVPAFQVDLTITYGQGLRHEMKGIAVTEGTVTNLGVIRLA</sequence>
<evidence type="ECO:0000313" key="2">
    <source>
        <dbReference type="Proteomes" id="UP001596044"/>
    </source>
</evidence>
<proteinExistence type="predicted"/>
<dbReference type="SUPFAM" id="SSF49452">
    <property type="entry name" value="Starch-binding domain-like"/>
    <property type="match status" value="1"/>
</dbReference>
<dbReference type="Proteomes" id="UP001596044">
    <property type="component" value="Unassembled WGS sequence"/>
</dbReference>